<keyword evidence="1" id="KW-0472">Membrane</keyword>
<dbReference type="EMBL" id="ML986503">
    <property type="protein sequence ID" value="KAF2274369.1"/>
    <property type="molecule type" value="Genomic_DNA"/>
</dbReference>
<evidence type="ECO:0000313" key="2">
    <source>
        <dbReference type="EMBL" id="KAF2274369.1"/>
    </source>
</evidence>
<reference evidence="2" key="1">
    <citation type="journal article" date="2020" name="Stud. Mycol.">
        <title>101 Dothideomycetes genomes: a test case for predicting lifestyles and emergence of pathogens.</title>
        <authorList>
            <person name="Haridas S."/>
            <person name="Albert R."/>
            <person name="Binder M."/>
            <person name="Bloem J."/>
            <person name="Labutti K."/>
            <person name="Salamov A."/>
            <person name="Andreopoulos B."/>
            <person name="Baker S."/>
            <person name="Barry K."/>
            <person name="Bills G."/>
            <person name="Bluhm B."/>
            <person name="Cannon C."/>
            <person name="Castanera R."/>
            <person name="Culley D."/>
            <person name="Daum C."/>
            <person name="Ezra D."/>
            <person name="Gonzalez J."/>
            <person name="Henrissat B."/>
            <person name="Kuo A."/>
            <person name="Liang C."/>
            <person name="Lipzen A."/>
            <person name="Lutzoni F."/>
            <person name="Magnuson J."/>
            <person name="Mondo S."/>
            <person name="Nolan M."/>
            <person name="Ohm R."/>
            <person name="Pangilinan J."/>
            <person name="Park H.-J."/>
            <person name="Ramirez L."/>
            <person name="Alfaro M."/>
            <person name="Sun H."/>
            <person name="Tritt A."/>
            <person name="Yoshinaga Y."/>
            <person name="Zwiers L.-H."/>
            <person name="Turgeon B."/>
            <person name="Goodwin S."/>
            <person name="Spatafora J."/>
            <person name="Crous P."/>
            <person name="Grigoriev I."/>
        </authorList>
    </citation>
    <scope>NUCLEOTIDE SEQUENCE</scope>
    <source>
        <strain evidence="2">CBS 379.55</strain>
    </source>
</reference>
<dbReference type="GeneID" id="54551982"/>
<proteinExistence type="predicted"/>
<dbReference type="Proteomes" id="UP000800097">
    <property type="component" value="Unassembled WGS sequence"/>
</dbReference>
<evidence type="ECO:0000256" key="1">
    <source>
        <dbReference type="SAM" id="Phobius"/>
    </source>
</evidence>
<keyword evidence="3" id="KW-1185">Reference proteome</keyword>
<evidence type="ECO:0000313" key="3">
    <source>
        <dbReference type="Proteomes" id="UP000800097"/>
    </source>
</evidence>
<keyword evidence="1" id="KW-1133">Transmembrane helix</keyword>
<feature type="transmembrane region" description="Helical" evidence="1">
    <location>
        <begin position="6"/>
        <end position="24"/>
    </location>
</feature>
<dbReference type="RefSeq" id="XP_033651908.1">
    <property type="nucleotide sequence ID" value="XM_033798807.1"/>
</dbReference>
<sequence>MESPDLIGLIVGACILAGLIVAFTRSRFNIWARRQPRDGQRFHDDEPLEEAEEIALRHLETP</sequence>
<organism evidence="2 3">
    <name type="scientific">Westerdykella ornata</name>
    <dbReference type="NCBI Taxonomy" id="318751"/>
    <lineage>
        <taxon>Eukaryota</taxon>
        <taxon>Fungi</taxon>
        <taxon>Dikarya</taxon>
        <taxon>Ascomycota</taxon>
        <taxon>Pezizomycotina</taxon>
        <taxon>Dothideomycetes</taxon>
        <taxon>Pleosporomycetidae</taxon>
        <taxon>Pleosporales</taxon>
        <taxon>Sporormiaceae</taxon>
        <taxon>Westerdykella</taxon>
    </lineage>
</organism>
<gene>
    <name evidence="2" type="ORF">EI97DRAFT_435211</name>
</gene>
<keyword evidence="1" id="KW-0812">Transmembrane</keyword>
<accession>A0A6A6JGM3</accession>
<name>A0A6A6JGM3_WESOR</name>
<dbReference type="AlphaFoldDB" id="A0A6A6JGM3"/>
<protein>
    <submittedName>
        <fullName evidence="2">Uncharacterized protein</fullName>
    </submittedName>
</protein>